<protein>
    <submittedName>
        <fullName evidence="2">Amidase signature domain-containing protein</fullName>
    </submittedName>
</protein>
<name>A0AAE0JEB7_9PEZI</name>
<comment type="caution">
    <text evidence="2">The sequence shown here is derived from an EMBL/GenBank/DDBJ whole genome shotgun (WGS) entry which is preliminary data.</text>
</comment>
<dbReference type="RefSeq" id="XP_062681390.1">
    <property type="nucleotide sequence ID" value="XM_062830537.1"/>
</dbReference>
<gene>
    <name evidence="2" type="ORF">B0H65DRAFT_573152</name>
</gene>
<proteinExistence type="predicted"/>
<dbReference type="Pfam" id="PF01425">
    <property type="entry name" value="Amidase"/>
    <property type="match status" value="1"/>
</dbReference>
<keyword evidence="3" id="KW-1185">Reference proteome</keyword>
<dbReference type="SUPFAM" id="SSF75304">
    <property type="entry name" value="Amidase signature (AS) enzymes"/>
    <property type="match status" value="1"/>
</dbReference>
<organism evidence="2 3">
    <name type="scientific">Neurospora tetraspora</name>
    <dbReference type="NCBI Taxonomy" id="94610"/>
    <lineage>
        <taxon>Eukaryota</taxon>
        <taxon>Fungi</taxon>
        <taxon>Dikarya</taxon>
        <taxon>Ascomycota</taxon>
        <taxon>Pezizomycotina</taxon>
        <taxon>Sordariomycetes</taxon>
        <taxon>Sordariomycetidae</taxon>
        <taxon>Sordariales</taxon>
        <taxon>Sordariaceae</taxon>
        <taxon>Neurospora</taxon>
    </lineage>
</organism>
<dbReference type="AlphaFoldDB" id="A0AAE0JEB7"/>
<sequence>MPRLSLICHLPWFKRTGYFKNAEATGHKDKVSSISGHGGTFNIGTSVYAVAPTPCRLLPVSRLDKLRKKSTRRSLATVFLVPASDKGANETVTLDWITNAVENYTASDGVFHISFLETVIFKGGGKKKPRISPKAQKYLFEQGTRDIILWSDAVDLPPGPYYKTGNQMRDVWKLEDDTYGTCMVTVAPKSDPSESFQPLHWIGTRHQFPSFALPSKVQTGDTVDFESKPLAGWRIVVKDNIRLKGTKTSQGNRAYYDVYDASKEIAPCIQKLIDKGAIVVGETKMNSFANWEEPIEYTDYQAPWNPRGDQYQSMGGSSSGSAAAVAAYDWLDIAIGTDTWGSVTRPALWCGCFGLRPTMGAVSGEGIEPLCKEWDTAGLLGRDLQRCIHSAMQWLDMEKMVAEPKPFTSIIWASDFWSIIDDTQQVNSAREFARRMGSILSVDFDTWAVSPPQEAQGLSLREYIEDAIEVQSYDAYHNFEDFRRRYQEKFGHTPYVSPRNQGMWELAKGMSKEERDRGFHKMGVYRKWFNKTILNGKHFNALVMMPLEKMEPRYRDEVPTFPRPPQGGVNALALGPVMKSPVLAVPSRHIPQLPKKPT</sequence>
<accession>A0AAE0JEB7</accession>
<evidence type="ECO:0000259" key="1">
    <source>
        <dbReference type="Pfam" id="PF01425"/>
    </source>
</evidence>
<dbReference type="PANTHER" id="PTHR46310">
    <property type="entry name" value="AMIDASE 1"/>
    <property type="match status" value="1"/>
</dbReference>
<dbReference type="EMBL" id="JAUEPP010000004">
    <property type="protein sequence ID" value="KAK3344777.1"/>
    <property type="molecule type" value="Genomic_DNA"/>
</dbReference>
<evidence type="ECO:0000313" key="3">
    <source>
        <dbReference type="Proteomes" id="UP001278500"/>
    </source>
</evidence>
<feature type="domain" description="Amidase" evidence="1">
    <location>
        <begin position="225"/>
        <end position="387"/>
    </location>
</feature>
<dbReference type="InterPro" id="IPR023631">
    <property type="entry name" value="Amidase_dom"/>
</dbReference>
<dbReference type="GeneID" id="87867691"/>
<dbReference type="Gene3D" id="3.90.1300.10">
    <property type="entry name" value="Amidase signature (AS) domain"/>
    <property type="match status" value="1"/>
</dbReference>
<reference evidence="2" key="1">
    <citation type="journal article" date="2023" name="Mol. Phylogenet. Evol.">
        <title>Genome-scale phylogeny and comparative genomics of the fungal order Sordariales.</title>
        <authorList>
            <person name="Hensen N."/>
            <person name="Bonometti L."/>
            <person name="Westerberg I."/>
            <person name="Brannstrom I.O."/>
            <person name="Guillou S."/>
            <person name="Cros-Aarteil S."/>
            <person name="Calhoun S."/>
            <person name="Haridas S."/>
            <person name="Kuo A."/>
            <person name="Mondo S."/>
            <person name="Pangilinan J."/>
            <person name="Riley R."/>
            <person name="LaButti K."/>
            <person name="Andreopoulos B."/>
            <person name="Lipzen A."/>
            <person name="Chen C."/>
            <person name="Yan M."/>
            <person name="Daum C."/>
            <person name="Ng V."/>
            <person name="Clum A."/>
            <person name="Steindorff A."/>
            <person name="Ohm R.A."/>
            <person name="Martin F."/>
            <person name="Silar P."/>
            <person name="Natvig D.O."/>
            <person name="Lalanne C."/>
            <person name="Gautier V."/>
            <person name="Ament-Velasquez S.L."/>
            <person name="Kruys A."/>
            <person name="Hutchinson M.I."/>
            <person name="Powell A.J."/>
            <person name="Barry K."/>
            <person name="Miller A.N."/>
            <person name="Grigoriev I.V."/>
            <person name="Debuchy R."/>
            <person name="Gladieux P."/>
            <person name="Hiltunen Thoren M."/>
            <person name="Johannesson H."/>
        </authorList>
    </citation>
    <scope>NUCLEOTIDE SEQUENCE</scope>
    <source>
        <strain evidence="2">CBS 560.94</strain>
    </source>
</reference>
<evidence type="ECO:0000313" key="2">
    <source>
        <dbReference type="EMBL" id="KAK3344777.1"/>
    </source>
</evidence>
<dbReference type="InterPro" id="IPR036928">
    <property type="entry name" value="AS_sf"/>
</dbReference>
<dbReference type="Proteomes" id="UP001278500">
    <property type="component" value="Unassembled WGS sequence"/>
</dbReference>
<dbReference type="PANTHER" id="PTHR46310:SF7">
    <property type="entry name" value="AMIDASE 1"/>
    <property type="match status" value="1"/>
</dbReference>
<reference evidence="2" key="2">
    <citation type="submission" date="2023-06" db="EMBL/GenBank/DDBJ databases">
        <authorList>
            <consortium name="Lawrence Berkeley National Laboratory"/>
            <person name="Haridas S."/>
            <person name="Hensen N."/>
            <person name="Bonometti L."/>
            <person name="Westerberg I."/>
            <person name="Brannstrom I.O."/>
            <person name="Guillou S."/>
            <person name="Cros-Aarteil S."/>
            <person name="Calhoun S."/>
            <person name="Kuo A."/>
            <person name="Mondo S."/>
            <person name="Pangilinan J."/>
            <person name="Riley R."/>
            <person name="Labutti K."/>
            <person name="Andreopoulos B."/>
            <person name="Lipzen A."/>
            <person name="Chen C."/>
            <person name="Yanf M."/>
            <person name="Daum C."/>
            <person name="Ng V."/>
            <person name="Clum A."/>
            <person name="Steindorff A."/>
            <person name="Ohm R."/>
            <person name="Martin F."/>
            <person name="Silar P."/>
            <person name="Natvig D."/>
            <person name="Lalanne C."/>
            <person name="Gautier V."/>
            <person name="Ament-Velasquez S.L."/>
            <person name="Kruys A."/>
            <person name="Hutchinson M.I."/>
            <person name="Powell A.J."/>
            <person name="Barry K."/>
            <person name="Miller A.N."/>
            <person name="Grigoriev I.V."/>
            <person name="Debuchy R."/>
            <person name="Gladieux P."/>
            <person name="Thoren M.H."/>
            <person name="Johannesson H."/>
        </authorList>
    </citation>
    <scope>NUCLEOTIDE SEQUENCE</scope>
    <source>
        <strain evidence="2">CBS 560.94</strain>
    </source>
</reference>